<proteinExistence type="inferred from homology"/>
<dbReference type="CDD" id="cd05325">
    <property type="entry name" value="carb_red_sniffer_like_SDR_c"/>
    <property type="match status" value="1"/>
</dbReference>
<evidence type="ECO:0000256" key="1">
    <source>
        <dbReference type="ARBA" id="ARBA00022857"/>
    </source>
</evidence>
<dbReference type="AlphaFoldDB" id="A0A9P0A3T0"/>
<dbReference type="InterPro" id="IPR002347">
    <property type="entry name" value="SDR_fam"/>
</dbReference>
<dbReference type="PRINTS" id="PR00081">
    <property type="entry name" value="GDHRDH"/>
</dbReference>
<dbReference type="PRINTS" id="PR00080">
    <property type="entry name" value="SDRFAMILY"/>
</dbReference>
<protein>
    <recommendedName>
        <fullName evidence="6">C-factor</fullName>
    </recommendedName>
</protein>
<keyword evidence="2" id="KW-0560">Oxidoreductase</keyword>
<dbReference type="Proteomes" id="UP001152759">
    <property type="component" value="Chromosome 10"/>
</dbReference>
<dbReference type="PANTHER" id="PTHR43544">
    <property type="entry name" value="SHORT-CHAIN DEHYDROGENASE/REDUCTASE"/>
    <property type="match status" value="1"/>
</dbReference>
<dbReference type="InterPro" id="IPR036291">
    <property type="entry name" value="NAD(P)-bd_dom_sf"/>
</dbReference>
<comment type="similarity">
    <text evidence="3">Belongs to the short-chain dehydrogenases/reductases (SDR) family.</text>
</comment>
<gene>
    <name evidence="4" type="ORF">BEMITA_LOCUS2815</name>
</gene>
<dbReference type="SUPFAM" id="SSF51735">
    <property type="entry name" value="NAD(P)-binding Rossmann-fold domains"/>
    <property type="match status" value="1"/>
</dbReference>
<organism evidence="4 5">
    <name type="scientific">Bemisia tabaci</name>
    <name type="common">Sweetpotato whitefly</name>
    <name type="synonym">Aleurodes tabaci</name>
    <dbReference type="NCBI Taxonomy" id="7038"/>
    <lineage>
        <taxon>Eukaryota</taxon>
        <taxon>Metazoa</taxon>
        <taxon>Ecdysozoa</taxon>
        <taxon>Arthropoda</taxon>
        <taxon>Hexapoda</taxon>
        <taxon>Insecta</taxon>
        <taxon>Pterygota</taxon>
        <taxon>Neoptera</taxon>
        <taxon>Paraneoptera</taxon>
        <taxon>Hemiptera</taxon>
        <taxon>Sternorrhyncha</taxon>
        <taxon>Aleyrodoidea</taxon>
        <taxon>Aleyrodidae</taxon>
        <taxon>Aleyrodinae</taxon>
        <taxon>Bemisia</taxon>
    </lineage>
</organism>
<dbReference type="EMBL" id="OU963871">
    <property type="protein sequence ID" value="CAH0383357.1"/>
    <property type="molecule type" value="Genomic_DNA"/>
</dbReference>
<dbReference type="GO" id="GO:0005737">
    <property type="term" value="C:cytoplasm"/>
    <property type="evidence" value="ECO:0007669"/>
    <property type="project" value="TreeGrafter"/>
</dbReference>
<keyword evidence="5" id="KW-1185">Reference proteome</keyword>
<dbReference type="GO" id="GO:0016491">
    <property type="term" value="F:oxidoreductase activity"/>
    <property type="evidence" value="ECO:0007669"/>
    <property type="project" value="UniProtKB-KW"/>
</dbReference>
<dbReference type="PANTHER" id="PTHR43544:SF7">
    <property type="entry name" value="NADB-LER2"/>
    <property type="match status" value="1"/>
</dbReference>
<evidence type="ECO:0000313" key="4">
    <source>
        <dbReference type="EMBL" id="CAH0383357.1"/>
    </source>
</evidence>
<sequence>MEMIHSALITGASRGIGLEFVKQLLTNSSLQAKIIIATCRSPEGATALQELKKSSERVHILKLDVTKFDTYDELALNVGSIVGDKGLTLLINNAGIAEASFKDSLKDITPEMYLSTFTTNSVAPVILTQALYPLLKQSAEAHSSETKNGLGVRRAAVINISSDLGSIKCAAGHIHRSLSYNESKAALNMSTQLLAKELARDGILIESIHPGVVRTDLTKDVEGDCPMIDSSTSVAGILSVLLYLQEKNKDGFLDYKGNVLPF</sequence>
<evidence type="ECO:0008006" key="6">
    <source>
        <dbReference type="Google" id="ProtNLM"/>
    </source>
</evidence>
<evidence type="ECO:0000256" key="2">
    <source>
        <dbReference type="ARBA" id="ARBA00023002"/>
    </source>
</evidence>
<evidence type="ECO:0000313" key="5">
    <source>
        <dbReference type="Proteomes" id="UP001152759"/>
    </source>
</evidence>
<accession>A0A9P0A3T0</accession>
<keyword evidence="1" id="KW-0521">NADP</keyword>
<reference evidence="4" key="1">
    <citation type="submission" date="2021-12" db="EMBL/GenBank/DDBJ databases">
        <authorList>
            <person name="King R."/>
        </authorList>
    </citation>
    <scope>NUCLEOTIDE SEQUENCE</scope>
</reference>
<dbReference type="Gene3D" id="3.40.50.720">
    <property type="entry name" value="NAD(P)-binding Rossmann-like Domain"/>
    <property type="match status" value="1"/>
</dbReference>
<name>A0A9P0A3T0_BEMTA</name>
<dbReference type="InterPro" id="IPR051468">
    <property type="entry name" value="Fungal_SecMetab_SDRs"/>
</dbReference>
<dbReference type="Pfam" id="PF00106">
    <property type="entry name" value="adh_short"/>
    <property type="match status" value="1"/>
</dbReference>
<evidence type="ECO:0000256" key="3">
    <source>
        <dbReference type="RuleBase" id="RU000363"/>
    </source>
</evidence>